<feature type="region of interest" description="Disordered" evidence="1">
    <location>
        <begin position="1"/>
        <end position="37"/>
    </location>
</feature>
<evidence type="ECO:0000256" key="1">
    <source>
        <dbReference type="SAM" id="MobiDB-lite"/>
    </source>
</evidence>
<reference evidence="2" key="2">
    <citation type="journal article" date="2015" name="Data Brief">
        <title>Shoot transcriptome of the giant reed, Arundo donax.</title>
        <authorList>
            <person name="Barrero R.A."/>
            <person name="Guerrero F.D."/>
            <person name="Moolhuijzen P."/>
            <person name="Goolsby J.A."/>
            <person name="Tidwell J."/>
            <person name="Bellgard S.E."/>
            <person name="Bellgard M.I."/>
        </authorList>
    </citation>
    <scope>NUCLEOTIDE SEQUENCE</scope>
    <source>
        <tissue evidence="2">Shoot tissue taken approximately 20 cm above the soil surface</tissue>
    </source>
</reference>
<name>A0A0A9HPG9_ARUDO</name>
<organism evidence="2">
    <name type="scientific">Arundo donax</name>
    <name type="common">Giant reed</name>
    <name type="synonym">Donax arundinaceus</name>
    <dbReference type="NCBI Taxonomy" id="35708"/>
    <lineage>
        <taxon>Eukaryota</taxon>
        <taxon>Viridiplantae</taxon>
        <taxon>Streptophyta</taxon>
        <taxon>Embryophyta</taxon>
        <taxon>Tracheophyta</taxon>
        <taxon>Spermatophyta</taxon>
        <taxon>Magnoliopsida</taxon>
        <taxon>Liliopsida</taxon>
        <taxon>Poales</taxon>
        <taxon>Poaceae</taxon>
        <taxon>PACMAD clade</taxon>
        <taxon>Arundinoideae</taxon>
        <taxon>Arundineae</taxon>
        <taxon>Arundo</taxon>
    </lineage>
</organism>
<dbReference type="AlphaFoldDB" id="A0A0A9HPG9"/>
<protein>
    <submittedName>
        <fullName evidence="2">Uncharacterized protein</fullName>
    </submittedName>
</protein>
<accession>A0A0A9HPG9</accession>
<reference evidence="2" key="1">
    <citation type="submission" date="2014-09" db="EMBL/GenBank/DDBJ databases">
        <authorList>
            <person name="Magalhaes I.L.F."/>
            <person name="Oliveira U."/>
            <person name="Santos F.R."/>
            <person name="Vidigal T.H.D.A."/>
            <person name="Brescovit A.D."/>
            <person name="Santos A.J."/>
        </authorList>
    </citation>
    <scope>NUCLEOTIDE SEQUENCE</scope>
    <source>
        <tissue evidence="2">Shoot tissue taken approximately 20 cm above the soil surface</tissue>
    </source>
</reference>
<evidence type="ECO:0000313" key="2">
    <source>
        <dbReference type="EMBL" id="JAE37729.1"/>
    </source>
</evidence>
<proteinExistence type="predicted"/>
<sequence>MTPLLRLAKPLRRNRRAPARPQATDYCYDSSGDGARS</sequence>
<dbReference type="EMBL" id="GBRH01160167">
    <property type="protein sequence ID" value="JAE37729.1"/>
    <property type="molecule type" value="Transcribed_RNA"/>
</dbReference>
<feature type="compositionally biased region" description="Basic residues" evidence="1">
    <location>
        <begin position="9"/>
        <end position="18"/>
    </location>
</feature>